<keyword evidence="6" id="KW-0862">Zinc</keyword>
<dbReference type="Proteomes" id="UP000038040">
    <property type="component" value="Unplaced"/>
</dbReference>
<dbReference type="OrthoDB" id="1845386at2759"/>
<comment type="subcellular location">
    <subcellularLocation>
        <location evidence="1">Late endosome membrane</location>
        <topology evidence="1">Peripheral membrane protein</topology>
        <orientation evidence="1">Cytoplasmic side</orientation>
    </subcellularLocation>
</comment>
<sequence length="987" mass="113073">MNSNRQSNDDGLFVSKIIDFRPKGQISHLCSSGAEILLVCNSQQLLHISLHNLSENIDIPIPLSTHDRIAHVHLSTSGRHAIVTSTGSESFYVNLSSNQWKPLKRLKGHVISAVGWNLEAPDEYDTGFIVAGTTKGAVIELLIQSNGNLVYAKEITQNLTNEKDLPITNIELHNCEEDGDKQKWAILICSPGRLYCLADHIKIKSDQMPLVQPVVGSIWSSAFVEHSTAILQPLFTSKGALRYHFMDDSQRTLPSTFITYPVSTSQPPSKFCWVGASGYTLGSLDFTQSDSYNMLIEDVHIKHKLVNGRYDFPLDVALTEYHALFLYSNRLEAISILNQQCTFEDFMTNSGQLKGMCQNQTANIIWVFTESSIWKYKPNEESRNVWRIYLDRGEYGKARAITSKLKNRSPYQLVIKKEAEKFIMEKNYTAAAEVLAESNEPFEVIVLKFLSITDDRRNGLKRFLDLKLNSMNTREGKARRDATVLWLLEVQLSELAELKRMEKPPSLNSKAETIGNLSSSEVHLRNVRQQLELFLARPIVLDAVESHLEAVYRLMISHADFDSQLFLAQKLKDYDKVIDVHLMHMDYEKALAVLTSQHSPPFYYKYSPSLIEHVPFELIVAWINERKNLVPDLLLPALYRCQTNPKMVAAAFKYINFAIDSNMATTSLHNFMISLFAKHKPNALLPYFEKFGLDKNNVPYNVEFALRVCLEKPELRNCCVHLYCVDELYEEAVSLALTFDLDLAKKCAKRMVNDMSSENEVDVFFLNSSKGKYTMEMRRKVWLEIAKYVVEKQQDVVECMNLLKESNNIIKIQDVLPFFPEFATIELFKEPLCACLKEHSGKIKELQREMKEATDIAQKIRSDMKKLKTKFTVIRANDQCHLCGEVALSRPLFVFACRHFFHRDCLEKEVKSSWTNAQILEFSQLLEREKILVRLVENLEKNTNEVKKKKDELNELSAVRSMITDAIAEQCILCGPVMIELVEFYCF</sequence>
<dbReference type="GO" id="GO:0031902">
    <property type="term" value="C:late endosome membrane"/>
    <property type="evidence" value="ECO:0007669"/>
    <property type="project" value="UniProtKB-SubCell"/>
</dbReference>
<dbReference type="EMBL" id="UYYG01001166">
    <property type="protein sequence ID" value="VDN58163.1"/>
    <property type="molecule type" value="Genomic_DNA"/>
</dbReference>
<evidence type="ECO:0000256" key="1">
    <source>
        <dbReference type="ARBA" id="ARBA00004492"/>
    </source>
</evidence>
<evidence type="ECO:0000313" key="14">
    <source>
        <dbReference type="Proteomes" id="UP000274756"/>
    </source>
</evidence>
<dbReference type="GO" id="GO:0006886">
    <property type="term" value="P:intracellular protein transport"/>
    <property type="evidence" value="ECO:0007669"/>
    <property type="project" value="UniProtKB-UniRule"/>
</dbReference>
<evidence type="ECO:0000256" key="3">
    <source>
        <dbReference type="ARBA" id="ARBA00017338"/>
    </source>
</evidence>
<dbReference type="GO" id="GO:0008270">
    <property type="term" value="F:zinc ion binding"/>
    <property type="evidence" value="ECO:0007669"/>
    <property type="project" value="UniProtKB-KW"/>
</dbReference>
<evidence type="ECO:0000256" key="8">
    <source>
        <dbReference type="PROSITE-ProRule" id="PRU01006"/>
    </source>
</evidence>
<dbReference type="Pfam" id="PF05131">
    <property type="entry name" value="Pep3_Vps18"/>
    <property type="match status" value="1"/>
</dbReference>
<dbReference type="STRING" id="318479.A0A0N4UAR2"/>
<dbReference type="Proteomes" id="UP000274756">
    <property type="component" value="Unassembled WGS sequence"/>
</dbReference>
<dbReference type="SUPFAM" id="SSF57850">
    <property type="entry name" value="RING/U-box"/>
    <property type="match status" value="1"/>
</dbReference>
<reference evidence="15" key="1">
    <citation type="submission" date="2017-02" db="UniProtKB">
        <authorList>
            <consortium name="WormBaseParasite"/>
        </authorList>
    </citation>
    <scope>IDENTIFICATION</scope>
</reference>
<dbReference type="GO" id="GO:0006904">
    <property type="term" value="P:vesicle docking involved in exocytosis"/>
    <property type="evidence" value="ECO:0007669"/>
    <property type="project" value="TreeGrafter"/>
</dbReference>
<dbReference type="GO" id="GO:0048284">
    <property type="term" value="P:organelle fusion"/>
    <property type="evidence" value="ECO:0007669"/>
    <property type="project" value="TreeGrafter"/>
</dbReference>
<dbReference type="InterPro" id="IPR058919">
    <property type="entry name" value="Pep3/Vps18_RING_C"/>
</dbReference>
<dbReference type="PANTHER" id="PTHR23323">
    <property type="entry name" value="VACUOLAR PROTEIN SORTING-ASSOCIATED PROTEIN"/>
    <property type="match status" value="1"/>
</dbReference>
<feature type="coiled-coil region" evidence="9">
    <location>
        <begin position="836"/>
        <end position="870"/>
    </location>
</feature>
<comment type="similarity">
    <text evidence="2">Belongs to the VPS18 family.</text>
</comment>
<feature type="coiled-coil region" evidence="9">
    <location>
        <begin position="932"/>
        <end position="959"/>
    </location>
</feature>
<keyword evidence="9" id="KW-0175">Coiled coil</keyword>
<evidence type="ECO:0000259" key="10">
    <source>
        <dbReference type="Pfam" id="PF05131"/>
    </source>
</evidence>
<evidence type="ECO:0000256" key="2">
    <source>
        <dbReference type="ARBA" id="ARBA00010454"/>
    </source>
</evidence>
<keyword evidence="4" id="KW-0479">Metal-binding</keyword>
<keyword evidence="14" id="KW-1185">Reference proteome</keyword>
<evidence type="ECO:0000259" key="11">
    <source>
        <dbReference type="Pfam" id="PF26148"/>
    </source>
</evidence>
<feature type="domain" description="Pep3/Vps18 beta-propeller" evidence="10">
    <location>
        <begin position="23"/>
        <end position="377"/>
    </location>
</feature>
<evidence type="ECO:0000256" key="5">
    <source>
        <dbReference type="ARBA" id="ARBA00022771"/>
    </source>
</evidence>
<dbReference type="GO" id="GO:0030897">
    <property type="term" value="C:HOPS complex"/>
    <property type="evidence" value="ECO:0007669"/>
    <property type="project" value="TreeGrafter"/>
</dbReference>
<feature type="domain" description="Pep3/Vps18 RING C-terminal" evidence="11">
    <location>
        <begin position="877"/>
        <end position="979"/>
    </location>
</feature>
<keyword evidence="5" id="KW-0863">Zinc-finger</keyword>
<name>A0A0N4UAR2_DRAME</name>
<protein>
    <recommendedName>
        <fullName evidence="3">Vacuolar protein sorting-associated protein 18 homolog</fullName>
    </recommendedName>
</protein>
<evidence type="ECO:0000313" key="12">
    <source>
        <dbReference type="EMBL" id="VDN58163.1"/>
    </source>
</evidence>
<dbReference type="GO" id="GO:0030674">
    <property type="term" value="F:protein-macromolecule adaptor activity"/>
    <property type="evidence" value="ECO:0007669"/>
    <property type="project" value="TreeGrafter"/>
</dbReference>
<evidence type="ECO:0000256" key="6">
    <source>
        <dbReference type="ARBA" id="ARBA00022833"/>
    </source>
</evidence>
<dbReference type="GO" id="GO:0007032">
    <property type="term" value="P:endosome organization"/>
    <property type="evidence" value="ECO:0007669"/>
    <property type="project" value="TreeGrafter"/>
</dbReference>
<feature type="repeat" description="CHCR" evidence="8">
    <location>
        <begin position="626"/>
        <end position="798"/>
    </location>
</feature>
<dbReference type="GO" id="GO:0007040">
    <property type="term" value="P:lysosome organization"/>
    <property type="evidence" value="ECO:0007669"/>
    <property type="project" value="TreeGrafter"/>
</dbReference>
<evidence type="ECO:0000313" key="13">
    <source>
        <dbReference type="Proteomes" id="UP000038040"/>
    </source>
</evidence>
<dbReference type="PANTHER" id="PTHR23323:SF26">
    <property type="entry name" value="VACUOLAR PROTEIN SORTING-ASSOCIATED PROTEIN 18 HOMOLOG"/>
    <property type="match status" value="1"/>
</dbReference>
<accession>A0A0N4UAR2</accession>
<dbReference type="WBParaSite" id="DME_0000425301-mRNA-1">
    <property type="protein sequence ID" value="DME_0000425301-mRNA-1"/>
    <property type="gene ID" value="DME_0000425301"/>
</dbReference>
<dbReference type="InterPro" id="IPR007810">
    <property type="entry name" value="Pep3/Vps18_beta-prop"/>
</dbReference>
<dbReference type="Pfam" id="PF26148">
    <property type="entry name" value="VPS18_RING_C"/>
    <property type="match status" value="1"/>
</dbReference>
<dbReference type="GO" id="GO:0008333">
    <property type="term" value="P:endosome to lysosome transport"/>
    <property type="evidence" value="ECO:0007669"/>
    <property type="project" value="TreeGrafter"/>
</dbReference>
<proteinExistence type="inferred from homology"/>
<evidence type="ECO:0000256" key="7">
    <source>
        <dbReference type="ARBA" id="ARBA00023136"/>
    </source>
</evidence>
<organism evidence="13 15">
    <name type="scientific">Dracunculus medinensis</name>
    <name type="common">Guinea worm</name>
    <dbReference type="NCBI Taxonomy" id="318479"/>
    <lineage>
        <taxon>Eukaryota</taxon>
        <taxon>Metazoa</taxon>
        <taxon>Ecdysozoa</taxon>
        <taxon>Nematoda</taxon>
        <taxon>Chromadorea</taxon>
        <taxon>Rhabditida</taxon>
        <taxon>Spirurina</taxon>
        <taxon>Dracunculoidea</taxon>
        <taxon>Dracunculidae</taxon>
        <taxon>Dracunculus</taxon>
    </lineage>
</organism>
<keyword evidence="7" id="KW-0472">Membrane</keyword>
<evidence type="ECO:0000313" key="15">
    <source>
        <dbReference type="WBParaSite" id="DME_0000425301-mRNA-1"/>
    </source>
</evidence>
<gene>
    <name evidence="12" type="ORF">DME_LOCUS8136</name>
</gene>
<dbReference type="PROSITE" id="PS50236">
    <property type="entry name" value="CHCR"/>
    <property type="match status" value="1"/>
</dbReference>
<evidence type="ECO:0000256" key="9">
    <source>
        <dbReference type="SAM" id="Coils"/>
    </source>
</evidence>
<evidence type="ECO:0000256" key="4">
    <source>
        <dbReference type="ARBA" id="ARBA00022723"/>
    </source>
</evidence>
<reference evidence="12 14" key="2">
    <citation type="submission" date="2018-11" db="EMBL/GenBank/DDBJ databases">
        <authorList>
            <consortium name="Pathogen Informatics"/>
        </authorList>
    </citation>
    <scope>NUCLEOTIDE SEQUENCE [LARGE SCALE GENOMIC DNA]</scope>
</reference>
<dbReference type="AlphaFoldDB" id="A0A0N4UAR2"/>
<dbReference type="InterPro" id="IPR000547">
    <property type="entry name" value="Clathrin_H-chain/VPS_repeat"/>
</dbReference>